<keyword evidence="3" id="KW-1185">Reference proteome</keyword>
<dbReference type="EMBL" id="CM001377">
    <property type="protein sequence ID" value="EHM09484.1"/>
    <property type="molecule type" value="Genomic_DNA"/>
</dbReference>
<name>H0UP71_9BACT</name>
<evidence type="ECO:0000256" key="1">
    <source>
        <dbReference type="SAM" id="Phobius"/>
    </source>
</evidence>
<dbReference type="AlphaFoldDB" id="H0UP71"/>
<sequence>MTYLSVLVFCLSVFGVFELLDLAGLGLAALVPPRIRHALFGAISLCLSFIVMAPLSI</sequence>
<protein>
    <submittedName>
        <fullName evidence="2">Uncharacterized protein</fullName>
    </submittedName>
</protein>
<keyword evidence="1" id="KW-0472">Membrane</keyword>
<reference evidence="2 3" key="1">
    <citation type="submission" date="2011-10" db="EMBL/GenBank/DDBJ databases">
        <title>The Noncontiguous Finished genome of Thermanaerovibrio velox DSM 12556.</title>
        <authorList>
            <consortium name="US DOE Joint Genome Institute (JGI-PGF)"/>
            <person name="Lucas S."/>
            <person name="Copeland A."/>
            <person name="Lapidus A."/>
            <person name="Glavina del Rio T."/>
            <person name="Dalin E."/>
            <person name="Tice H."/>
            <person name="Bruce D."/>
            <person name="Goodwin L."/>
            <person name="Pitluck S."/>
            <person name="Peters L."/>
            <person name="Mikhailova N."/>
            <person name="Teshima H."/>
            <person name="Kyrpides N."/>
            <person name="Mavromatis K."/>
            <person name="Ivanova N."/>
            <person name="Markowitz V."/>
            <person name="Cheng J.-F."/>
            <person name="Hugenholtz P."/>
            <person name="Woyke T."/>
            <person name="Wu D."/>
            <person name="Spring S."/>
            <person name="Brambilla E.-M."/>
            <person name="Klenk H.-P."/>
            <person name="Eisen J.A."/>
        </authorList>
    </citation>
    <scope>NUCLEOTIDE SEQUENCE [LARGE SCALE GENOMIC DNA]</scope>
    <source>
        <strain evidence="2 3">DSM 12556</strain>
    </source>
</reference>
<evidence type="ECO:0000313" key="2">
    <source>
        <dbReference type="EMBL" id="EHM09484.1"/>
    </source>
</evidence>
<evidence type="ECO:0000313" key="3">
    <source>
        <dbReference type="Proteomes" id="UP000005730"/>
    </source>
</evidence>
<keyword evidence="1" id="KW-0812">Transmembrane</keyword>
<proteinExistence type="predicted"/>
<dbReference type="Proteomes" id="UP000005730">
    <property type="component" value="Chromosome"/>
</dbReference>
<organism evidence="2 3">
    <name type="scientific">Thermanaerovibrio velox DSM 12556</name>
    <dbReference type="NCBI Taxonomy" id="926567"/>
    <lineage>
        <taxon>Bacteria</taxon>
        <taxon>Thermotogati</taxon>
        <taxon>Synergistota</taxon>
        <taxon>Synergistia</taxon>
        <taxon>Synergistales</taxon>
        <taxon>Synergistaceae</taxon>
        <taxon>Thermanaerovibrio</taxon>
    </lineage>
</organism>
<keyword evidence="1" id="KW-1133">Transmembrane helix</keyword>
<accession>H0UP71</accession>
<gene>
    <name evidence="2" type="ORF">TheveDRAFT_0314</name>
</gene>
<feature type="transmembrane region" description="Helical" evidence="1">
    <location>
        <begin position="38"/>
        <end position="55"/>
    </location>
</feature>
<dbReference type="HOGENOM" id="CLU_2995232_0_0_0"/>
<dbReference type="RefSeq" id="WP_006582978.1">
    <property type="nucleotide sequence ID" value="NZ_CM001377.1"/>
</dbReference>